<dbReference type="GO" id="GO:0005524">
    <property type="term" value="F:ATP binding"/>
    <property type="evidence" value="ECO:0007669"/>
    <property type="project" value="UniProtKB-KW"/>
</dbReference>
<organism evidence="6 7">
    <name type="scientific">Paenibacillus antibioticophila</name>
    <dbReference type="NCBI Taxonomy" id="1274374"/>
    <lineage>
        <taxon>Bacteria</taxon>
        <taxon>Bacillati</taxon>
        <taxon>Bacillota</taxon>
        <taxon>Bacilli</taxon>
        <taxon>Bacillales</taxon>
        <taxon>Paenibacillaceae</taxon>
        <taxon>Paenibacillus</taxon>
    </lineage>
</organism>
<dbReference type="InterPro" id="IPR003439">
    <property type="entry name" value="ABC_transporter-like_ATP-bd"/>
</dbReference>
<dbReference type="EMBL" id="BORR01000006">
    <property type="protein sequence ID" value="GIO37033.1"/>
    <property type="molecule type" value="Genomic_DNA"/>
</dbReference>
<dbReference type="InterPro" id="IPR027417">
    <property type="entry name" value="P-loop_NTPase"/>
</dbReference>
<dbReference type="PROSITE" id="PS50893">
    <property type="entry name" value="ABC_TRANSPORTER_2"/>
    <property type="match status" value="1"/>
</dbReference>
<name>A0A920CGQ1_9BACL</name>
<proteinExistence type="inferred from homology"/>
<gene>
    <name evidence="6" type="ORF">J41TS12_18940</name>
</gene>
<dbReference type="InterPro" id="IPR017911">
    <property type="entry name" value="MacB-like_ATP-bd"/>
</dbReference>
<evidence type="ECO:0000256" key="2">
    <source>
        <dbReference type="ARBA" id="ARBA00022448"/>
    </source>
</evidence>
<evidence type="ECO:0000256" key="3">
    <source>
        <dbReference type="ARBA" id="ARBA00022741"/>
    </source>
</evidence>
<dbReference type="SMART" id="SM00382">
    <property type="entry name" value="AAA"/>
    <property type="match status" value="1"/>
</dbReference>
<protein>
    <submittedName>
        <fullName evidence="6">ABC transporter ATP-binding protein</fullName>
    </submittedName>
</protein>
<dbReference type="SUPFAM" id="SSF52540">
    <property type="entry name" value="P-loop containing nucleoside triphosphate hydrolases"/>
    <property type="match status" value="1"/>
</dbReference>
<comment type="similarity">
    <text evidence="1">Belongs to the ABC transporter superfamily.</text>
</comment>
<keyword evidence="4 6" id="KW-0067">ATP-binding</keyword>
<dbReference type="CDD" id="cd03255">
    <property type="entry name" value="ABC_MJ0796_LolCDE_FtsE"/>
    <property type="match status" value="1"/>
</dbReference>
<dbReference type="InterPro" id="IPR003593">
    <property type="entry name" value="AAA+_ATPase"/>
</dbReference>
<dbReference type="AlphaFoldDB" id="A0A920CGQ1"/>
<evidence type="ECO:0000313" key="6">
    <source>
        <dbReference type="EMBL" id="GIO37033.1"/>
    </source>
</evidence>
<dbReference type="PANTHER" id="PTHR42798:SF7">
    <property type="entry name" value="ALPHA-D-RIBOSE 1-METHYLPHOSPHONATE 5-TRIPHOSPHATE SYNTHASE SUBUNIT PHNL"/>
    <property type="match status" value="1"/>
</dbReference>
<comment type="caution">
    <text evidence="6">The sequence shown here is derived from an EMBL/GenBank/DDBJ whole genome shotgun (WGS) entry which is preliminary data.</text>
</comment>
<evidence type="ECO:0000313" key="7">
    <source>
        <dbReference type="Proteomes" id="UP000681162"/>
    </source>
</evidence>
<dbReference type="Pfam" id="PF00005">
    <property type="entry name" value="ABC_tran"/>
    <property type="match status" value="1"/>
</dbReference>
<evidence type="ECO:0000259" key="5">
    <source>
        <dbReference type="PROSITE" id="PS50893"/>
    </source>
</evidence>
<dbReference type="PANTHER" id="PTHR42798">
    <property type="entry name" value="LIPOPROTEIN-RELEASING SYSTEM ATP-BINDING PROTEIN LOLD"/>
    <property type="match status" value="1"/>
</dbReference>
<evidence type="ECO:0000256" key="1">
    <source>
        <dbReference type="ARBA" id="ARBA00005417"/>
    </source>
</evidence>
<feature type="domain" description="ABC transporter" evidence="5">
    <location>
        <begin position="23"/>
        <end position="262"/>
    </location>
</feature>
<keyword evidence="7" id="KW-1185">Reference proteome</keyword>
<keyword evidence="3" id="KW-0547">Nucleotide-binding</keyword>
<dbReference type="Proteomes" id="UP000681162">
    <property type="component" value="Unassembled WGS sequence"/>
</dbReference>
<reference evidence="6 7" key="1">
    <citation type="submission" date="2021-03" db="EMBL/GenBank/DDBJ databases">
        <title>Antimicrobial resistance genes in bacteria isolated from Japanese honey, and their potential for conferring macrolide and lincosamide resistance in the American foulbrood pathogen Paenibacillus larvae.</title>
        <authorList>
            <person name="Okamoto M."/>
            <person name="Kumagai M."/>
            <person name="Kanamori H."/>
            <person name="Takamatsu D."/>
        </authorList>
    </citation>
    <scope>NUCLEOTIDE SEQUENCE [LARGE SCALE GENOMIC DNA]</scope>
    <source>
        <strain evidence="6 7">J41TS12</strain>
    </source>
</reference>
<sequence>MQRTTYGAIRRQGNDRFVPNKILRTEKLCKTFSTGGNQQHVLKNLDLDILEGDFTVIMGSSGSGKSTLLYALSGMDKPTLGEVYFDGRNITRYTEDQLAVFRRTHCGFVFQQTHLLDHMSLMDNVLASGLLVNRNRRALTAKAEQLLTQVGLPASSWGKFPSQLSGGEAQRAGMVRACINNPLVLFADEPTGALNSASGDSVLDVMTRMNRDGQSIVMVTHDLKTALRGSRILYLRDGTIYGDLTLGAFQDGQEEGRRERLNEFLAEMGW</sequence>
<evidence type="ECO:0000256" key="4">
    <source>
        <dbReference type="ARBA" id="ARBA00022840"/>
    </source>
</evidence>
<dbReference type="GO" id="GO:0016887">
    <property type="term" value="F:ATP hydrolysis activity"/>
    <property type="evidence" value="ECO:0007669"/>
    <property type="project" value="InterPro"/>
</dbReference>
<dbReference type="Gene3D" id="3.40.50.300">
    <property type="entry name" value="P-loop containing nucleotide triphosphate hydrolases"/>
    <property type="match status" value="1"/>
</dbReference>
<keyword evidence="2" id="KW-0813">Transport</keyword>
<accession>A0A920CGQ1</accession>